<name>A6IMK5_RAT</name>
<protein>
    <submittedName>
        <fullName evidence="1">RCG30097</fullName>
    </submittedName>
</protein>
<dbReference type="Proteomes" id="UP000234681">
    <property type="component" value="Chromosome 4"/>
</dbReference>
<proteinExistence type="predicted"/>
<accession>A6IMK5</accession>
<sequence length="33" mass="3760">MTRTGPVVRFLSRKKIPSLFNCSGCSKPHRRAK</sequence>
<dbReference type="EMBL" id="CH473964">
    <property type="protein sequence ID" value="EDM01584.1"/>
    <property type="molecule type" value="Genomic_DNA"/>
</dbReference>
<evidence type="ECO:0000313" key="1">
    <source>
        <dbReference type="EMBL" id="EDM01584.1"/>
    </source>
</evidence>
<evidence type="ECO:0000313" key="2">
    <source>
        <dbReference type="Proteomes" id="UP000234681"/>
    </source>
</evidence>
<gene>
    <name evidence="1" type="ORF">rCG_30097</name>
</gene>
<reference evidence="1 2" key="1">
    <citation type="submission" date="2005-09" db="EMBL/GenBank/DDBJ databases">
        <authorList>
            <person name="Mural R.J."/>
            <person name="Li P.W."/>
            <person name="Adams M.D."/>
            <person name="Amanatides P.G."/>
            <person name="Baden-Tillson H."/>
            <person name="Barnstead M."/>
            <person name="Chin S.H."/>
            <person name="Dew I."/>
            <person name="Evans C.A."/>
            <person name="Ferriera S."/>
            <person name="Flanigan M."/>
            <person name="Fosler C."/>
            <person name="Glodek A."/>
            <person name="Gu Z."/>
            <person name="Holt R.A."/>
            <person name="Jennings D."/>
            <person name="Kraft C.L."/>
            <person name="Lu F."/>
            <person name="Nguyen T."/>
            <person name="Nusskern D.R."/>
            <person name="Pfannkoch C.M."/>
            <person name="Sitter C."/>
            <person name="Sutton G.G."/>
            <person name="Venter J.C."/>
            <person name="Wang Z."/>
            <person name="Woodage T."/>
            <person name="Zheng X.H."/>
            <person name="Zhong F."/>
        </authorList>
    </citation>
    <scope>NUCLEOTIDE SEQUENCE [LARGE SCALE GENOMIC DNA]</scope>
    <source>
        <strain>BN</strain>
        <strain evidence="2">Sprague-Dawley</strain>
    </source>
</reference>
<dbReference type="AlphaFoldDB" id="A6IMK5"/>
<organism evidence="1 2">
    <name type="scientific">Rattus norvegicus</name>
    <name type="common">Rat</name>
    <dbReference type="NCBI Taxonomy" id="10116"/>
    <lineage>
        <taxon>Eukaryota</taxon>
        <taxon>Metazoa</taxon>
        <taxon>Chordata</taxon>
        <taxon>Craniata</taxon>
        <taxon>Vertebrata</taxon>
        <taxon>Euteleostomi</taxon>
        <taxon>Mammalia</taxon>
        <taxon>Eutheria</taxon>
        <taxon>Euarchontoglires</taxon>
        <taxon>Glires</taxon>
        <taxon>Rodentia</taxon>
        <taxon>Myomorpha</taxon>
        <taxon>Muroidea</taxon>
        <taxon>Muridae</taxon>
        <taxon>Murinae</taxon>
        <taxon>Rattus</taxon>
    </lineage>
</organism>